<evidence type="ECO:0000259" key="8">
    <source>
        <dbReference type="PROSITE" id="PS50110"/>
    </source>
</evidence>
<organism evidence="10 11">
    <name type="scientific">Microvirga terrae</name>
    <dbReference type="NCBI Taxonomy" id="2740529"/>
    <lineage>
        <taxon>Bacteria</taxon>
        <taxon>Pseudomonadati</taxon>
        <taxon>Pseudomonadota</taxon>
        <taxon>Alphaproteobacteria</taxon>
        <taxon>Hyphomicrobiales</taxon>
        <taxon>Methylobacteriaceae</taxon>
        <taxon>Microvirga</taxon>
    </lineage>
</organism>
<evidence type="ECO:0000256" key="1">
    <source>
        <dbReference type="ARBA" id="ARBA00004370"/>
    </source>
</evidence>
<evidence type="ECO:0000256" key="2">
    <source>
        <dbReference type="ARBA" id="ARBA00022692"/>
    </source>
</evidence>
<dbReference type="InterPro" id="IPR011006">
    <property type="entry name" value="CheY-like_superfamily"/>
</dbReference>
<sequence>MIDTGVRILVVDDNEDNRYTLTRRLQREGWADVVTAENGREALDRVAEERFDLILLDIMMPELNGYEVLKHLKSNPATRDIPVLMISALSEFESVVRCIELGAEDYLPKPFNPALLRARVGACLEKKRLHDQELSYLKEIERQRSRAEALLHAILPAQAVEELESVQSVTPRRHENVVVLFADVVGFTAYCDLLAPEEIVANLHVFATAFEDNAAEHGLEKIKTVGDGLLATAGLLLSNPDPVMSSIACAASTIASASRLPIPWDVRVGIHVGPVVAGVVGRQKFSFDIWGDTVNVAARLAAYGTSASINVSAAAWEQVKTRIDASPLGPVPIKGKGVLEAYRVVPARSRGSAGPDQM</sequence>
<keyword evidence="3" id="KW-0547">Nucleotide-binding</keyword>
<feature type="domain" description="Guanylate cyclase" evidence="9">
    <location>
        <begin position="178"/>
        <end position="301"/>
    </location>
</feature>
<dbReference type="CDD" id="cd07302">
    <property type="entry name" value="CHD"/>
    <property type="match status" value="1"/>
</dbReference>
<comment type="subcellular location">
    <subcellularLocation>
        <location evidence="1">Membrane</location>
    </subcellularLocation>
</comment>
<feature type="modified residue" description="4-aspartylphosphate" evidence="7">
    <location>
        <position position="57"/>
    </location>
</feature>
<dbReference type="Pfam" id="PF00211">
    <property type="entry name" value="Guanylate_cyc"/>
    <property type="match status" value="1"/>
</dbReference>
<evidence type="ECO:0000256" key="3">
    <source>
        <dbReference type="ARBA" id="ARBA00022741"/>
    </source>
</evidence>
<dbReference type="SMART" id="SM00044">
    <property type="entry name" value="CYCc"/>
    <property type="match status" value="1"/>
</dbReference>
<protein>
    <submittedName>
        <fullName evidence="10">Response regulator</fullName>
    </submittedName>
</protein>
<dbReference type="Proteomes" id="UP001017257">
    <property type="component" value="Chromosome"/>
</dbReference>
<evidence type="ECO:0000313" key="10">
    <source>
        <dbReference type="EMBL" id="UVF20358.1"/>
    </source>
</evidence>
<name>A0ABY5RSX3_9HYPH</name>
<dbReference type="SUPFAM" id="SSF55073">
    <property type="entry name" value="Nucleotide cyclase"/>
    <property type="match status" value="1"/>
</dbReference>
<dbReference type="InterPro" id="IPR001054">
    <property type="entry name" value="A/G_cyclase"/>
</dbReference>
<reference evidence="10" key="1">
    <citation type="submission" date="2022-08" db="EMBL/GenBank/DDBJ databases">
        <title>Microvirga terrae sp. nov., isolated from soil.</title>
        <authorList>
            <person name="Kim K.H."/>
            <person name="Seo Y.L."/>
            <person name="Kim J.M."/>
            <person name="Lee J.K."/>
            <person name="Han D.M."/>
            <person name="Jeon C.O."/>
        </authorList>
    </citation>
    <scope>NUCLEOTIDE SEQUENCE</scope>
    <source>
        <strain evidence="10">R24</strain>
    </source>
</reference>
<dbReference type="PANTHER" id="PTHR11920">
    <property type="entry name" value="GUANYLYL CYCLASE"/>
    <property type="match status" value="1"/>
</dbReference>
<keyword evidence="5" id="KW-0472">Membrane</keyword>
<dbReference type="SMART" id="SM00448">
    <property type="entry name" value="REC"/>
    <property type="match status" value="1"/>
</dbReference>
<dbReference type="RefSeq" id="WP_173950136.1">
    <property type="nucleotide sequence ID" value="NZ_CP102845.1"/>
</dbReference>
<keyword evidence="6" id="KW-0456">Lyase</keyword>
<dbReference type="Gene3D" id="3.30.70.1230">
    <property type="entry name" value="Nucleotide cyclase"/>
    <property type="match status" value="1"/>
</dbReference>
<dbReference type="InterPro" id="IPR050401">
    <property type="entry name" value="Cyclic_nucleotide_synthase"/>
</dbReference>
<evidence type="ECO:0000256" key="6">
    <source>
        <dbReference type="ARBA" id="ARBA00023239"/>
    </source>
</evidence>
<gene>
    <name evidence="10" type="ORF">HPT29_004185</name>
</gene>
<evidence type="ECO:0000256" key="5">
    <source>
        <dbReference type="ARBA" id="ARBA00023136"/>
    </source>
</evidence>
<keyword evidence="7" id="KW-0597">Phosphoprotein</keyword>
<dbReference type="PROSITE" id="PS50125">
    <property type="entry name" value="GUANYLATE_CYCLASE_2"/>
    <property type="match status" value="1"/>
</dbReference>
<keyword evidence="2" id="KW-0812">Transmembrane</keyword>
<keyword evidence="11" id="KW-1185">Reference proteome</keyword>
<dbReference type="PROSITE" id="PS50110">
    <property type="entry name" value="RESPONSE_REGULATORY"/>
    <property type="match status" value="1"/>
</dbReference>
<dbReference type="SUPFAM" id="SSF52172">
    <property type="entry name" value="CheY-like"/>
    <property type="match status" value="1"/>
</dbReference>
<evidence type="ECO:0000313" key="11">
    <source>
        <dbReference type="Proteomes" id="UP001017257"/>
    </source>
</evidence>
<dbReference type="Gene3D" id="3.40.50.2300">
    <property type="match status" value="1"/>
</dbReference>
<accession>A0ABY5RSX3</accession>
<dbReference type="PANTHER" id="PTHR11920:SF335">
    <property type="entry name" value="GUANYLATE CYCLASE"/>
    <property type="match status" value="1"/>
</dbReference>
<keyword evidence="4" id="KW-1133">Transmembrane helix</keyword>
<evidence type="ECO:0000256" key="4">
    <source>
        <dbReference type="ARBA" id="ARBA00022989"/>
    </source>
</evidence>
<dbReference type="InterPro" id="IPR001789">
    <property type="entry name" value="Sig_transdc_resp-reg_receiver"/>
</dbReference>
<evidence type="ECO:0000256" key="7">
    <source>
        <dbReference type="PROSITE-ProRule" id="PRU00169"/>
    </source>
</evidence>
<feature type="domain" description="Response regulatory" evidence="8">
    <location>
        <begin position="7"/>
        <end position="124"/>
    </location>
</feature>
<proteinExistence type="predicted"/>
<dbReference type="Pfam" id="PF00072">
    <property type="entry name" value="Response_reg"/>
    <property type="match status" value="1"/>
</dbReference>
<dbReference type="EMBL" id="CP102845">
    <property type="protein sequence ID" value="UVF20358.1"/>
    <property type="molecule type" value="Genomic_DNA"/>
</dbReference>
<dbReference type="InterPro" id="IPR029787">
    <property type="entry name" value="Nucleotide_cyclase"/>
</dbReference>
<evidence type="ECO:0000259" key="9">
    <source>
        <dbReference type="PROSITE" id="PS50125"/>
    </source>
</evidence>